<dbReference type="RefSeq" id="XP_053028121.1">
    <property type="nucleotide sequence ID" value="XM_053164549.1"/>
</dbReference>
<organism evidence="1 2">
    <name type="scientific">Puccinia triticina</name>
    <dbReference type="NCBI Taxonomy" id="208348"/>
    <lineage>
        <taxon>Eukaryota</taxon>
        <taxon>Fungi</taxon>
        <taxon>Dikarya</taxon>
        <taxon>Basidiomycota</taxon>
        <taxon>Pucciniomycotina</taxon>
        <taxon>Pucciniomycetes</taxon>
        <taxon>Pucciniales</taxon>
        <taxon>Pucciniaceae</taxon>
        <taxon>Puccinia</taxon>
    </lineage>
</organism>
<dbReference type="GeneID" id="77805443"/>
<evidence type="ECO:0000313" key="1">
    <source>
        <dbReference type="EMBL" id="WAQ92566.1"/>
    </source>
</evidence>
<dbReference type="Proteomes" id="UP001164743">
    <property type="component" value="Chromosome 17A"/>
</dbReference>
<name>A0ABY7D5A9_9BASI</name>
<sequence length="176" mass="19269">MNCITGAPWLVNSCLRENLVFQGKFKAGSSWELTVGGKESLIESSGLERNVTNSYAVLASNSSSTFPQIAVTLTQYASDWLELESGEFYELEGEVLVGDELGNQNFHYYTSGFQRRRHTRSAAIPDPVKMTGCGTICHVKVVNNKRRDGGVKSIARVELIVAHGANVGRGAVVKWK</sequence>
<proteinExistence type="predicted"/>
<dbReference type="EMBL" id="CP110437">
    <property type="protein sequence ID" value="WAQ92566.1"/>
    <property type="molecule type" value="Genomic_DNA"/>
</dbReference>
<gene>
    <name evidence="1" type="ORF">PtA15_17A47</name>
</gene>
<accession>A0ABY7D5A9</accession>
<reference evidence="1" key="1">
    <citation type="submission" date="2022-10" db="EMBL/GenBank/DDBJ databases">
        <title>Puccinia triticina Genome sequencing and assembly.</title>
        <authorList>
            <person name="Li C."/>
        </authorList>
    </citation>
    <scope>NUCLEOTIDE SEQUENCE</scope>
    <source>
        <strain evidence="1">Pt15</strain>
    </source>
</reference>
<protein>
    <submittedName>
        <fullName evidence="1">Uncharacterized protein</fullName>
    </submittedName>
</protein>
<evidence type="ECO:0000313" key="2">
    <source>
        <dbReference type="Proteomes" id="UP001164743"/>
    </source>
</evidence>
<keyword evidence="2" id="KW-1185">Reference proteome</keyword>